<dbReference type="GO" id="GO:0016787">
    <property type="term" value="F:hydrolase activity"/>
    <property type="evidence" value="ECO:0007669"/>
    <property type="project" value="UniProtKB-KW"/>
</dbReference>
<dbReference type="GO" id="GO:0090729">
    <property type="term" value="F:toxin activity"/>
    <property type="evidence" value="ECO:0007669"/>
    <property type="project" value="UniProtKB-KW"/>
</dbReference>
<dbReference type="AlphaFoldDB" id="E1YLU2"/>
<dbReference type="InterPro" id="IPR022907">
    <property type="entry name" value="VapC_family"/>
</dbReference>
<dbReference type="EC" id="3.1.-.-" evidence="5"/>
<dbReference type="PANTHER" id="PTHR38826">
    <property type="entry name" value="RIBONUCLEASE VAPC13"/>
    <property type="match status" value="1"/>
</dbReference>
<keyword evidence="5" id="KW-0460">Magnesium</keyword>
<sequence length="136" mass="15643">MKTYFVDTNLFIRYLTNDDPEKADRVEKLLNEAAAGKIKLVSAEMVMAEVVWVLESYYGLKNLEIGKMIKAILATPGLEVINGPLVERALEYYLSYDIDFIDGYIAAVMSRKNIKEIFSYDKKHLSRIESIQRKEP</sequence>
<comment type="function">
    <text evidence="5">Toxic component of a toxin-antitoxin (TA) system. An RNase.</text>
</comment>
<dbReference type="Gene3D" id="3.40.50.1010">
    <property type="entry name" value="5'-nuclease"/>
    <property type="match status" value="1"/>
</dbReference>
<feature type="binding site" evidence="5">
    <location>
        <position position="7"/>
    </location>
    <ligand>
        <name>Mg(2+)</name>
        <dbReference type="ChEBI" id="CHEBI:18420"/>
    </ligand>
</feature>
<evidence type="ECO:0000313" key="7">
    <source>
        <dbReference type="EMBL" id="CBX31075.1"/>
    </source>
</evidence>
<keyword evidence="5" id="KW-0800">Toxin</keyword>
<dbReference type="SUPFAM" id="SSF88723">
    <property type="entry name" value="PIN domain-like"/>
    <property type="match status" value="1"/>
</dbReference>
<evidence type="ECO:0000256" key="4">
    <source>
        <dbReference type="ARBA" id="ARBA00022801"/>
    </source>
</evidence>
<organism evidence="7">
    <name type="scientific">uncultured Desulfobacterium sp</name>
    <dbReference type="NCBI Taxonomy" id="201089"/>
    <lineage>
        <taxon>Bacteria</taxon>
        <taxon>Pseudomonadati</taxon>
        <taxon>Thermodesulfobacteriota</taxon>
        <taxon>Desulfobacteria</taxon>
        <taxon>Desulfobacterales</taxon>
        <taxon>Desulfobacteriaceae</taxon>
        <taxon>Desulfobacterium</taxon>
        <taxon>environmental samples</taxon>
    </lineage>
</organism>
<dbReference type="GO" id="GO:0004540">
    <property type="term" value="F:RNA nuclease activity"/>
    <property type="evidence" value="ECO:0007669"/>
    <property type="project" value="InterPro"/>
</dbReference>
<evidence type="ECO:0000259" key="6">
    <source>
        <dbReference type="Pfam" id="PF01850"/>
    </source>
</evidence>
<feature type="domain" description="PIN" evidence="6">
    <location>
        <begin position="4"/>
        <end position="127"/>
    </location>
</feature>
<dbReference type="InterPro" id="IPR002716">
    <property type="entry name" value="PIN_dom"/>
</dbReference>
<gene>
    <name evidence="5" type="primary">vapC</name>
    <name evidence="7" type="ORF">N47_E45870</name>
</gene>
<proteinExistence type="inferred from homology"/>
<evidence type="ECO:0000256" key="5">
    <source>
        <dbReference type="HAMAP-Rule" id="MF_00265"/>
    </source>
</evidence>
<dbReference type="EMBL" id="FR695877">
    <property type="protein sequence ID" value="CBX31075.1"/>
    <property type="molecule type" value="Genomic_DNA"/>
</dbReference>
<dbReference type="InterPro" id="IPR029060">
    <property type="entry name" value="PIN-like_dom_sf"/>
</dbReference>
<evidence type="ECO:0000256" key="2">
    <source>
        <dbReference type="ARBA" id="ARBA00022722"/>
    </source>
</evidence>
<reference evidence="7" key="1">
    <citation type="journal article" date="2011" name="Environ. Microbiol.">
        <title>Genomic insights into the metabolic potential of the polycyclic aromatic hydrocarbon degrading sulfate-reducing Deltaproteobacterium N47.</title>
        <authorList>
            <person name="Bergmann F."/>
            <person name="Selesi D."/>
            <person name="Weinmaier T."/>
            <person name="Tischler P."/>
            <person name="Rattei T."/>
            <person name="Meckenstock R.U."/>
        </authorList>
    </citation>
    <scope>NUCLEOTIDE SEQUENCE</scope>
</reference>
<dbReference type="GO" id="GO:0000287">
    <property type="term" value="F:magnesium ion binding"/>
    <property type="evidence" value="ECO:0007669"/>
    <property type="project" value="UniProtKB-UniRule"/>
</dbReference>
<dbReference type="PANTHER" id="PTHR38826:SF5">
    <property type="entry name" value="RIBONUCLEASE VAPC13"/>
    <property type="match status" value="1"/>
</dbReference>
<accession>E1YLU2</accession>
<dbReference type="Pfam" id="PF01850">
    <property type="entry name" value="PIN"/>
    <property type="match status" value="1"/>
</dbReference>
<dbReference type="InterPro" id="IPR052106">
    <property type="entry name" value="PINc/VapC_TA"/>
</dbReference>
<comment type="similarity">
    <text evidence="5">Belongs to the PINc/VapC protein family.</text>
</comment>
<keyword evidence="1 5" id="KW-1277">Toxin-antitoxin system</keyword>
<keyword evidence="3 5" id="KW-0479">Metal-binding</keyword>
<dbReference type="HAMAP" id="MF_00265">
    <property type="entry name" value="VapC_Nob1"/>
    <property type="match status" value="1"/>
</dbReference>
<feature type="binding site" evidence="5">
    <location>
        <position position="102"/>
    </location>
    <ligand>
        <name>Mg(2+)</name>
        <dbReference type="ChEBI" id="CHEBI:18420"/>
    </ligand>
</feature>
<keyword evidence="2 5" id="KW-0540">Nuclease</keyword>
<comment type="cofactor">
    <cofactor evidence="5">
        <name>Mg(2+)</name>
        <dbReference type="ChEBI" id="CHEBI:18420"/>
    </cofactor>
</comment>
<evidence type="ECO:0000256" key="1">
    <source>
        <dbReference type="ARBA" id="ARBA00022649"/>
    </source>
</evidence>
<protein>
    <recommendedName>
        <fullName evidence="5">Ribonuclease VapC</fullName>
        <shortName evidence="5">RNase VapC</shortName>
        <ecNumber evidence="5">3.1.-.-</ecNumber>
    </recommendedName>
    <alternativeName>
        <fullName evidence="5">Toxin VapC</fullName>
    </alternativeName>
</protein>
<evidence type="ECO:0000256" key="3">
    <source>
        <dbReference type="ARBA" id="ARBA00022723"/>
    </source>
</evidence>
<keyword evidence="4 5" id="KW-0378">Hydrolase</keyword>
<name>E1YLU2_9BACT</name>